<evidence type="ECO:0000313" key="1">
    <source>
        <dbReference type="EMBL" id="AGA68820.1"/>
    </source>
</evidence>
<keyword evidence="2" id="KW-1185">Reference proteome</keyword>
<dbReference type="REBASE" id="58032">
    <property type="entry name" value="Ddi21439McrBCP"/>
</dbReference>
<dbReference type="AlphaFoldDB" id="L0F716"/>
<dbReference type="PANTHER" id="PTHR38733:SF1">
    <property type="entry name" value="TYPE IV METHYL-DIRECTED RESTRICTION ENZYME ECOKMCRBC"/>
    <property type="match status" value="1"/>
</dbReference>
<dbReference type="InterPro" id="IPR019292">
    <property type="entry name" value="McrC"/>
</dbReference>
<evidence type="ECO:0000313" key="2">
    <source>
        <dbReference type="Proteomes" id="UP000010797"/>
    </source>
</evidence>
<gene>
    <name evidence="1" type="ordered locus">Desdi_1310</name>
</gene>
<accession>L0F716</accession>
<reference evidence="2" key="1">
    <citation type="submission" date="2012-02" db="EMBL/GenBank/DDBJ databases">
        <title>Complete sequence of Desulfitobacterium dichloroeliminans LMG P-21439.</title>
        <authorList>
            <person name="Lucas S."/>
            <person name="Han J."/>
            <person name="Lapidus A."/>
            <person name="Cheng J.-F."/>
            <person name="Goodwin L."/>
            <person name="Pitluck S."/>
            <person name="Peters L."/>
            <person name="Ovchinnikova G."/>
            <person name="Teshima H."/>
            <person name="Detter J.C."/>
            <person name="Han C."/>
            <person name="Tapia R."/>
            <person name="Land M."/>
            <person name="Hauser L."/>
            <person name="Kyrpides N."/>
            <person name="Ivanova N."/>
            <person name="Pagani I."/>
            <person name="Kruse T."/>
            <person name="de Vos W.M."/>
            <person name="Boon N."/>
            <person name="Smidt H."/>
            <person name="Woyke T."/>
        </authorList>
    </citation>
    <scope>NUCLEOTIDE SEQUENCE [LARGE SCALE GENOMIC DNA]</scope>
    <source>
        <strain evidence="2">LMG P-21439 / DCA1</strain>
    </source>
</reference>
<name>L0F716_DESDL</name>
<protein>
    <submittedName>
        <fullName evidence="1">McrBC 5-methylcytosine restriction system component</fullName>
    </submittedName>
</protein>
<proteinExistence type="predicted"/>
<dbReference type="Pfam" id="PF10117">
    <property type="entry name" value="McrBC"/>
    <property type="match status" value="1"/>
</dbReference>
<sequence length="424" mass="48196">MSAIVHLKLTEWSEQFLDGVYLKDGTERKVAQKLTESSILEILEMRNGVLIRSNSFVGRLSLGDIRIQITPKLHGMPLITLLQYTYGLRNLKLFHYANFDIDNLNFIDLLIYTLYTYAESLLNRGFIKGYTLFENDLSCVKGRIDMSRLASRGGAIAACLPCNYYERTENTLLNQVLLAGLRLAGKLASDINLRHDVMRISDQLSMLTKETRLSRPILNAAQRSISRLNDVYKPAIELINILFESQSVQIENGEEHISLPGYFFDMNLFFETLVSKLLKSLQDEYSVIDQYRLGMLFAYEPKRNPKGKRSPTPRPDFALLKNGSVVQLLDAKYRDLWDRNLPRDMLYQLAVYAVSGIGNNSATILYPAMNGLPVLQQINTYNPLTNGIMAKVFMKPIDLIKVAGFIDRGEKSELSCYITQIVCS</sequence>
<dbReference type="STRING" id="871963.Desdi_1310"/>
<dbReference type="eggNOG" id="COG4268">
    <property type="taxonomic scope" value="Bacteria"/>
</dbReference>
<dbReference type="HOGENOM" id="CLU_646768_0_0_9"/>
<dbReference type="Proteomes" id="UP000010797">
    <property type="component" value="Chromosome"/>
</dbReference>
<dbReference type="KEGG" id="ddl:Desdi_1310"/>
<dbReference type="OrthoDB" id="251794at2"/>
<dbReference type="RefSeq" id="WP_015261816.1">
    <property type="nucleotide sequence ID" value="NC_019903.1"/>
</dbReference>
<dbReference type="EMBL" id="CP003344">
    <property type="protein sequence ID" value="AGA68820.1"/>
    <property type="molecule type" value="Genomic_DNA"/>
</dbReference>
<organism evidence="1 2">
    <name type="scientific">Desulfitobacterium dichloroeliminans (strain LMG P-21439 / DCA1)</name>
    <dbReference type="NCBI Taxonomy" id="871963"/>
    <lineage>
        <taxon>Bacteria</taxon>
        <taxon>Bacillati</taxon>
        <taxon>Bacillota</taxon>
        <taxon>Clostridia</taxon>
        <taxon>Eubacteriales</taxon>
        <taxon>Desulfitobacteriaceae</taxon>
        <taxon>Desulfitobacterium</taxon>
    </lineage>
</organism>
<dbReference type="PANTHER" id="PTHR38733">
    <property type="entry name" value="PROTEIN MCRC"/>
    <property type="match status" value="1"/>
</dbReference>